<accession>A0A433QE63</accession>
<evidence type="ECO:0000256" key="4">
    <source>
        <dbReference type="ARBA" id="ARBA00023163"/>
    </source>
</evidence>
<feature type="compositionally biased region" description="Polar residues" evidence="7">
    <location>
        <begin position="148"/>
        <end position="168"/>
    </location>
</feature>
<dbReference type="InterPro" id="IPR001138">
    <property type="entry name" value="Zn2Cys6_DnaBD"/>
</dbReference>
<keyword evidence="10" id="KW-1185">Reference proteome</keyword>
<dbReference type="PANTHER" id="PTHR47338:SF5">
    <property type="entry name" value="ZN(II)2CYS6 TRANSCRIPTION FACTOR (EUROFUNG)"/>
    <property type="match status" value="1"/>
</dbReference>
<dbReference type="GO" id="GO:0006351">
    <property type="term" value="P:DNA-templated transcription"/>
    <property type="evidence" value="ECO:0007669"/>
    <property type="project" value="InterPro"/>
</dbReference>
<dbReference type="SUPFAM" id="SSF57701">
    <property type="entry name" value="Zn2/Cys6 DNA-binding domain"/>
    <property type="match status" value="1"/>
</dbReference>
<evidence type="ECO:0000259" key="8">
    <source>
        <dbReference type="PROSITE" id="PS50048"/>
    </source>
</evidence>
<dbReference type="GO" id="GO:0000981">
    <property type="term" value="F:DNA-binding transcription factor activity, RNA polymerase II-specific"/>
    <property type="evidence" value="ECO:0007669"/>
    <property type="project" value="InterPro"/>
</dbReference>
<evidence type="ECO:0000256" key="7">
    <source>
        <dbReference type="SAM" id="MobiDB-lite"/>
    </source>
</evidence>
<dbReference type="Proteomes" id="UP000274822">
    <property type="component" value="Unassembled WGS sequence"/>
</dbReference>
<dbReference type="PROSITE" id="PS00463">
    <property type="entry name" value="ZN2_CY6_FUNGAL_1"/>
    <property type="match status" value="1"/>
</dbReference>
<comment type="subcellular location">
    <subcellularLocation>
        <location evidence="1">Nucleus</location>
    </subcellularLocation>
</comment>
<dbReference type="GO" id="GO:0008270">
    <property type="term" value="F:zinc ion binding"/>
    <property type="evidence" value="ECO:0007669"/>
    <property type="project" value="InterPro"/>
</dbReference>
<organism evidence="9 10">
    <name type="scientific">Jimgerdemannia flammicorona</name>
    <dbReference type="NCBI Taxonomy" id="994334"/>
    <lineage>
        <taxon>Eukaryota</taxon>
        <taxon>Fungi</taxon>
        <taxon>Fungi incertae sedis</taxon>
        <taxon>Mucoromycota</taxon>
        <taxon>Mucoromycotina</taxon>
        <taxon>Endogonomycetes</taxon>
        <taxon>Endogonales</taxon>
        <taxon>Endogonaceae</taxon>
        <taxon>Jimgerdemannia</taxon>
    </lineage>
</organism>
<dbReference type="Pfam" id="PF00172">
    <property type="entry name" value="Zn_clus"/>
    <property type="match status" value="1"/>
</dbReference>
<evidence type="ECO:0000313" key="10">
    <source>
        <dbReference type="Proteomes" id="UP000274822"/>
    </source>
</evidence>
<dbReference type="GO" id="GO:0005634">
    <property type="term" value="C:nucleus"/>
    <property type="evidence" value="ECO:0007669"/>
    <property type="project" value="UniProtKB-SubCell"/>
</dbReference>
<dbReference type="CDD" id="cd12148">
    <property type="entry name" value="fungal_TF_MHR"/>
    <property type="match status" value="1"/>
</dbReference>
<dbReference type="CDD" id="cd00067">
    <property type="entry name" value="GAL4"/>
    <property type="match status" value="1"/>
</dbReference>
<keyword evidence="6" id="KW-0175">Coiled coil</keyword>
<dbReference type="PANTHER" id="PTHR47338">
    <property type="entry name" value="ZN(II)2CYS6 TRANSCRIPTION FACTOR (EUROFUNG)-RELATED"/>
    <property type="match status" value="1"/>
</dbReference>
<evidence type="ECO:0000256" key="1">
    <source>
        <dbReference type="ARBA" id="ARBA00004123"/>
    </source>
</evidence>
<sequence>MSDDDDFTMKRRRALLACRRCRKKKVKCGAQYPTCSRCSLQHLECVYDVEAPFVGGGEDVKDLADSLREMQKQLKNLESDFRRHQTITVKVLKKASSSQPSPVSDVANNMPKHFESVNHVISTDVSDSSIGHESDALSKGRKRHRSNPKNSAGSDSNDTNSFPSDTDSYTSTLMRSSVPLGLYPAGSLRIVFSEHGLGMEIHSTSLTELYAAVMNSLTQLHINDSELKLTMSEKESLMDRAMVTKRKTGLTFGNNPISEFFVVNSGDMPPRRLAGSKPISQLLVDHLINVYFTCYNMRYPCIDQDDFMHAYRRHSANPLLVNAICALVVKHAFQFHNNPPIPGYEDDDVTMIKDIGEDFYYQARLLLGDCFDIPNITHVQALVLCAYYEMMLRGPQKAQLLHSLAVYMLLEMEVYRKLKEDSGNTLAESNSVGEKEMLKHLFWFVYVTDFQFAYNSGDPAMIDDAECEGIALPRILPVYRQEMKHSIMYFVQDVRLTRIRKSISRTIHADAKATVIPFSTLSTLENTLTAFYDSLPHHLKYDQEKRYPQTPSFWLESMLILNLDYYSYWIELHQFFLPKAAQLNNQDTPFPNLSPLLSLHISTAAANTVTSIIQCLIDHSKCYFDIHAVSAASDIHIINLESPEVAIRDRAKSNLAKNLAYVKRSGGFRHGIKSYVRYVEKLETALRDREMSLELDTELEELDLDESVESQWDEYPFSEEQGGSPLSPFAIGESCAKENFEWIDSLPKFDTHHHHYIDIDGATKPEIEMLPDEELYVLLASAQQQTA</sequence>
<dbReference type="SMART" id="SM00066">
    <property type="entry name" value="GAL4"/>
    <property type="match status" value="1"/>
</dbReference>
<dbReference type="InterPro" id="IPR050815">
    <property type="entry name" value="TF_fung"/>
</dbReference>
<evidence type="ECO:0000256" key="5">
    <source>
        <dbReference type="ARBA" id="ARBA00023242"/>
    </source>
</evidence>
<evidence type="ECO:0000256" key="3">
    <source>
        <dbReference type="ARBA" id="ARBA00023015"/>
    </source>
</evidence>
<dbReference type="Pfam" id="PF04082">
    <property type="entry name" value="Fungal_trans"/>
    <property type="match status" value="1"/>
</dbReference>
<dbReference type="GO" id="GO:0003677">
    <property type="term" value="F:DNA binding"/>
    <property type="evidence" value="ECO:0007669"/>
    <property type="project" value="InterPro"/>
</dbReference>
<protein>
    <submittedName>
        <fullName evidence="9">Fungal-specific transcription factor domain-containing protein</fullName>
    </submittedName>
</protein>
<keyword evidence="4" id="KW-0804">Transcription</keyword>
<feature type="domain" description="Zn(2)-C6 fungal-type" evidence="8">
    <location>
        <begin position="17"/>
        <end position="47"/>
    </location>
</feature>
<keyword evidence="2" id="KW-0479">Metal-binding</keyword>
<name>A0A433QE63_9FUNG</name>
<dbReference type="Gene3D" id="4.10.240.10">
    <property type="entry name" value="Zn(2)-C6 fungal-type DNA-binding domain"/>
    <property type="match status" value="1"/>
</dbReference>
<dbReference type="EMBL" id="RBNJ01007275">
    <property type="protein sequence ID" value="RUS28068.1"/>
    <property type="molecule type" value="Genomic_DNA"/>
</dbReference>
<reference evidence="9 10" key="1">
    <citation type="journal article" date="2018" name="New Phytol.">
        <title>Phylogenomics of Endogonaceae and evolution of mycorrhizas within Mucoromycota.</title>
        <authorList>
            <person name="Chang Y."/>
            <person name="Desiro A."/>
            <person name="Na H."/>
            <person name="Sandor L."/>
            <person name="Lipzen A."/>
            <person name="Clum A."/>
            <person name="Barry K."/>
            <person name="Grigoriev I.V."/>
            <person name="Martin F.M."/>
            <person name="Stajich J.E."/>
            <person name="Smith M.E."/>
            <person name="Bonito G."/>
            <person name="Spatafora J.W."/>
        </authorList>
    </citation>
    <scope>NUCLEOTIDE SEQUENCE [LARGE SCALE GENOMIC DNA]</scope>
    <source>
        <strain evidence="9 10">AD002</strain>
    </source>
</reference>
<proteinExistence type="predicted"/>
<gene>
    <name evidence="9" type="ORF">BC938DRAFT_482378</name>
</gene>
<dbReference type="InterPro" id="IPR007219">
    <property type="entry name" value="XnlR_reg_dom"/>
</dbReference>
<feature type="coiled-coil region" evidence="6">
    <location>
        <begin position="60"/>
        <end position="87"/>
    </location>
</feature>
<keyword evidence="3" id="KW-0805">Transcription regulation</keyword>
<dbReference type="AlphaFoldDB" id="A0A433QE63"/>
<dbReference type="InterPro" id="IPR036864">
    <property type="entry name" value="Zn2-C6_fun-type_DNA-bd_sf"/>
</dbReference>
<evidence type="ECO:0000313" key="9">
    <source>
        <dbReference type="EMBL" id="RUS28068.1"/>
    </source>
</evidence>
<evidence type="ECO:0000256" key="2">
    <source>
        <dbReference type="ARBA" id="ARBA00022723"/>
    </source>
</evidence>
<comment type="caution">
    <text evidence="9">The sequence shown here is derived from an EMBL/GenBank/DDBJ whole genome shotgun (WGS) entry which is preliminary data.</text>
</comment>
<keyword evidence="5" id="KW-0539">Nucleus</keyword>
<feature type="region of interest" description="Disordered" evidence="7">
    <location>
        <begin position="125"/>
        <end position="168"/>
    </location>
</feature>
<evidence type="ECO:0000256" key="6">
    <source>
        <dbReference type="SAM" id="Coils"/>
    </source>
</evidence>
<dbReference type="PROSITE" id="PS50048">
    <property type="entry name" value="ZN2_CY6_FUNGAL_2"/>
    <property type="match status" value="1"/>
</dbReference>